<evidence type="ECO:0000259" key="21">
    <source>
        <dbReference type="SMART" id="SM00085"/>
    </source>
</evidence>
<feature type="disulfide bond" evidence="19">
    <location>
        <begin position="75"/>
        <end position="122"/>
    </location>
</feature>
<evidence type="ECO:0000256" key="12">
    <source>
        <dbReference type="ARBA" id="ARBA00048221"/>
    </source>
</evidence>
<dbReference type="PANTHER" id="PTHR11716">
    <property type="entry name" value="PHOSPHOLIPASE A2 FAMILY MEMBER"/>
    <property type="match status" value="1"/>
</dbReference>
<dbReference type="CDD" id="cd00125">
    <property type="entry name" value="PLA2c"/>
    <property type="match status" value="1"/>
</dbReference>
<evidence type="ECO:0000256" key="16">
    <source>
        <dbReference type="ARBA" id="ARBA00049039"/>
    </source>
</evidence>
<evidence type="ECO:0000256" key="11">
    <source>
        <dbReference type="ARBA" id="ARBA00048015"/>
    </source>
</evidence>
<keyword evidence="20" id="KW-0732">Signal</keyword>
<dbReference type="GO" id="GO:0006644">
    <property type="term" value="P:phospholipid metabolic process"/>
    <property type="evidence" value="ECO:0007669"/>
    <property type="project" value="InterPro"/>
</dbReference>
<reference evidence="22" key="1">
    <citation type="submission" date="2019-11" db="EMBL/GenBank/DDBJ databases">
        <title>Identification of a novel intestinal phospholipase A2 from annular seabream: Insights into its catalytic mechanism and its role in biological processes.</title>
        <authorList>
            <person name="Smichi N."/>
            <person name="Othman H."/>
            <person name="Zarai Z."/>
            <person name="Fendri A."/>
            <person name="Abousalham A."/>
        </authorList>
    </citation>
    <scope>NUCLEOTIDE SEQUENCE</scope>
</reference>
<dbReference type="InterPro" id="IPR036444">
    <property type="entry name" value="PLipase_A2_dom_sf"/>
</dbReference>
<evidence type="ECO:0000256" key="9">
    <source>
        <dbReference type="ARBA" id="ARBA00023157"/>
    </source>
</evidence>
<evidence type="ECO:0000256" key="8">
    <source>
        <dbReference type="ARBA" id="ARBA00023098"/>
    </source>
</evidence>
<evidence type="ECO:0000256" key="5">
    <source>
        <dbReference type="ARBA" id="ARBA00022723"/>
    </source>
</evidence>
<dbReference type="GO" id="GO:0005102">
    <property type="term" value="F:signaling receptor binding"/>
    <property type="evidence" value="ECO:0007669"/>
    <property type="project" value="UniProtKB-ARBA"/>
</dbReference>
<dbReference type="SMART" id="SM00085">
    <property type="entry name" value="PA2c"/>
    <property type="match status" value="1"/>
</dbReference>
<dbReference type="EC" id="3.1.1.4" evidence="3 20"/>
<dbReference type="AlphaFoldDB" id="A0A7D7KXF3"/>
<evidence type="ECO:0000256" key="7">
    <source>
        <dbReference type="ARBA" id="ARBA00022837"/>
    </source>
</evidence>
<dbReference type="GO" id="GO:0047498">
    <property type="term" value="F:calcium-dependent phospholipase A2 activity"/>
    <property type="evidence" value="ECO:0007669"/>
    <property type="project" value="TreeGrafter"/>
</dbReference>
<dbReference type="PRINTS" id="PR00389">
    <property type="entry name" value="PHPHLIPASEA2"/>
</dbReference>
<evidence type="ECO:0000256" key="15">
    <source>
        <dbReference type="ARBA" id="ARBA00048699"/>
    </source>
</evidence>
<feature type="binding site" evidence="18">
    <location>
        <position position="56"/>
    </location>
    <ligand>
        <name>Ca(2+)</name>
        <dbReference type="ChEBI" id="CHEBI:29108"/>
    </ligand>
</feature>
<comment type="catalytic activity">
    <reaction evidence="11">
        <text>1-hexadecanoyl-2-(9Z-octadecenoyl)-sn-glycero-3-phospho-(1'-sn-glycerol) + H2O = 1-hexadecanoyl-sn-glycero-3-phospho-(1'-sn-glycerol) + (9Z)-octadecenoate + H(+)</text>
        <dbReference type="Rhea" id="RHEA:40919"/>
        <dbReference type="ChEBI" id="CHEBI:15377"/>
        <dbReference type="ChEBI" id="CHEBI:15378"/>
        <dbReference type="ChEBI" id="CHEBI:30823"/>
        <dbReference type="ChEBI" id="CHEBI:72841"/>
        <dbReference type="ChEBI" id="CHEBI:75158"/>
    </reaction>
    <physiologicalReaction direction="left-to-right" evidence="11">
        <dbReference type="Rhea" id="RHEA:40920"/>
    </physiologicalReaction>
</comment>
<dbReference type="PANTHER" id="PTHR11716:SF106">
    <property type="entry name" value="PHOSPHOLIPASE A2 A2-ACTITOXIN-UCS2A-LIKE"/>
    <property type="match status" value="1"/>
</dbReference>
<keyword evidence="4 20" id="KW-0964">Secreted</keyword>
<feature type="chain" id="PRO_5028514501" description="Phospholipase A2" evidence="20">
    <location>
        <begin position="21"/>
        <end position="149"/>
    </location>
</feature>
<dbReference type="SUPFAM" id="SSF48619">
    <property type="entry name" value="Phospholipase A2, PLA2"/>
    <property type="match status" value="1"/>
</dbReference>
<comment type="catalytic activity">
    <reaction evidence="12">
        <text>N-hexadecanoyl-1,2-di-(9Z-octadecenoyl)-sn-glycero-3-phosphoethanolamine + H2O = N-hexadecanoyl-1-(9Z-octadecenoyl)-sn-glycero-3-phosphoethanolamine + (9Z)-octadecenoate + H(+)</text>
        <dbReference type="Rhea" id="RHEA:45424"/>
        <dbReference type="ChEBI" id="CHEBI:15377"/>
        <dbReference type="ChEBI" id="CHEBI:15378"/>
        <dbReference type="ChEBI" id="CHEBI:30823"/>
        <dbReference type="ChEBI" id="CHEBI:78097"/>
        <dbReference type="ChEBI" id="CHEBI:85217"/>
    </reaction>
    <physiologicalReaction direction="left-to-right" evidence="12">
        <dbReference type="Rhea" id="RHEA:45425"/>
    </physiologicalReaction>
</comment>
<keyword evidence="5 18" id="KW-0479">Metal-binding</keyword>
<evidence type="ECO:0000256" key="17">
    <source>
        <dbReference type="PIRSR" id="PIRSR601211-1"/>
    </source>
</evidence>
<evidence type="ECO:0000256" key="13">
    <source>
        <dbReference type="ARBA" id="ARBA00048227"/>
    </source>
</evidence>
<protein>
    <recommendedName>
        <fullName evidence="3 20">Phospholipase A2</fullName>
        <ecNumber evidence="3 20">3.1.1.4</ecNumber>
    </recommendedName>
</protein>
<evidence type="ECO:0000256" key="2">
    <source>
        <dbReference type="ARBA" id="ARBA00007892"/>
    </source>
</evidence>
<evidence type="ECO:0000256" key="20">
    <source>
        <dbReference type="RuleBase" id="RU361236"/>
    </source>
</evidence>
<keyword evidence="9 19" id="KW-1015">Disulfide bond</keyword>
<comment type="catalytic activity">
    <reaction evidence="14">
        <text>1-hexadecanoyl-2-(5Z,8Z,11Z,14Z-eicosatetraenoyl)-sn-glycero-3-phosphocholine + H2O = 1-hexadecanoyl-sn-glycero-3-phosphocholine + (5Z,8Z,11Z,14Z)-eicosatetraenoate + H(+)</text>
        <dbReference type="Rhea" id="RHEA:40427"/>
        <dbReference type="ChEBI" id="CHEBI:15377"/>
        <dbReference type="ChEBI" id="CHEBI:15378"/>
        <dbReference type="ChEBI" id="CHEBI:32395"/>
        <dbReference type="ChEBI" id="CHEBI:72998"/>
        <dbReference type="ChEBI" id="CHEBI:73003"/>
    </reaction>
    <physiologicalReaction direction="left-to-right" evidence="14">
        <dbReference type="Rhea" id="RHEA:40428"/>
    </physiologicalReaction>
</comment>
<sequence>MNVSGPLLMLFLTAACTVSGEVESRAVWQLGYMIWCVQPGVNPMKYNNSGCYCGLGGKGTPVDEVDQCCKVHDDCYGAHMKNPARSSIFLTPYTLPYRYPCSKDKVTCSASNGECQAALCECDRAAAVCFAQAKHNPEKKDMDQKLCEK</sequence>
<comment type="similarity">
    <text evidence="2">Belongs to the phospholipase A2 family. Group I subfamily. D49 sub-subfamily.</text>
</comment>
<feature type="signal peptide" evidence="20">
    <location>
        <begin position="1"/>
        <end position="20"/>
    </location>
</feature>
<feature type="binding site" evidence="18">
    <location>
        <position position="54"/>
    </location>
    <ligand>
        <name>Ca(2+)</name>
        <dbReference type="ChEBI" id="CHEBI:29108"/>
    </ligand>
</feature>
<comment type="catalytic activity">
    <reaction evidence="20">
        <text>a 1,2-diacyl-sn-glycero-3-phosphocholine + H2O = a 1-acyl-sn-glycero-3-phosphocholine + a fatty acid + H(+)</text>
        <dbReference type="Rhea" id="RHEA:15801"/>
        <dbReference type="ChEBI" id="CHEBI:15377"/>
        <dbReference type="ChEBI" id="CHEBI:15378"/>
        <dbReference type="ChEBI" id="CHEBI:28868"/>
        <dbReference type="ChEBI" id="CHEBI:57643"/>
        <dbReference type="ChEBI" id="CHEBI:58168"/>
        <dbReference type="EC" id="3.1.1.4"/>
    </reaction>
</comment>
<evidence type="ECO:0000256" key="14">
    <source>
        <dbReference type="ARBA" id="ARBA00048373"/>
    </source>
</evidence>
<comment type="catalytic activity">
    <reaction evidence="10">
        <text>N,1-dihexadecanoyl-2-(9Z,12Z-octadecadienoyl)-sn-glycero-3-phosphoethanolamine + H2O = N,1-dihexadecanoyl-sn-glycero-3-phosphoethanolamine + (9Z,12Z)-octadecadienoate + H(+)</text>
        <dbReference type="Rhea" id="RHEA:56424"/>
        <dbReference type="ChEBI" id="CHEBI:15377"/>
        <dbReference type="ChEBI" id="CHEBI:15378"/>
        <dbReference type="ChEBI" id="CHEBI:30245"/>
        <dbReference type="ChEBI" id="CHEBI:85334"/>
        <dbReference type="ChEBI" id="CHEBI:85335"/>
    </reaction>
    <physiologicalReaction direction="left-to-right" evidence="10">
        <dbReference type="Rhea" id="RHEA:56425"/>
    </physiologicalReaction>
</comment>
<dbReference type="InterPro" id="IPR016090">
    <property type="entry name" value="PLA2-like_dom"/>
</dbReference>
<evidence type="ECO:0000256" key="10">
    <source>
        <dbReference type="ARBA" id="ARBA00047535"/>
    </source>
</evidence>
<feature type="active site" evidence="17">
    <location>
        <position position="72"/>
    </location>
</feature>
<name>A0A7D7KXF3_DIPAN</name>
<dbReference type="GO" id="GO:0005509">
    <property type="term" value="F:calcium ion binding"/>
    <property type="evidence" value="ECO:0007669"/>
    <property type="project" value="InterPro"/>
</dbReference>
<dbReference type="GO" id="GO:0050482">
    <property type="term" value="P:arachidonate secretion"/>
    <property type="evidence" value="ECO:0007669"/>
    <property type="project" value="InterPro"/>
</dbReference>
<organism evidence="22">
    <name type="scientific">Diplodus annularis</name>
    <name type="common">Annular seabream</name>
    <name type="synonym">Sparus annularis</name>
    <dbReference type="NCBI Taxonomy" id="48913"/>
    <lineage>
        <taxon>Eukaryota</taxon>
        <taxon>Metazoa</taxon>
        <taxon>Chordata</taxon>
        <taxon>Craniata</taxon>
        <taxon>Vertebrata</taxon>
        <taxon>Euteleostomi</taxon>
        <taxon>Actinopterygii</taxon>
        <taxon>Neopterygii</taxon>
        <taxon>Teleostei</taxon>
        <taxon>Neoteleostei</taxon>
        <taxon>Acanthomorphata</taxon>
        <taxon>Eupercaria</taxon>
        <taxon>Spariformes</taxon>
        <taxon>Sparidae</taxon>
        <taxon>Diplodus</taxon>
    </lineage>
</organism>
<accession>A0A7D7KXF3</accession>
<dbReference type="InterPro" id="IPR001211">
    <property type="entry name" value="PLA2"/>
</dbReference>
<feature type="disulfide bond" evidence="19">
    <location>
        <begin position="53"/>
        <end position="69"/>
    </location>
</feature>
<dbReference type="EMBL" id="MN638940">
    <property type="protein sequence ID" value="QMS54762.1"/>
    <property type="molecule type" value="mRNA"/>
</dbReference>
<evidence type="ECO:0000256" key="4">
    <source>
        <dbReference type="ARBA" id="ARBA00022525"/>
    </source>
</evidence>
<feature type="disulfide bond" evidence="19">
    <location>
        <begin position="68"/>
        <end position="129"/>
    </location>
</feature>
<dbReference type="PROSITE" id="PS00119">
    <property type="entry name" value="PA2_ASP"/>
    <property type="match status" value="1"/>
</dbReference>
<comment type="catalytic activity">
    <reaction evidence="15">
        <text>1-hexadecanoyl-2-(9Z-octadecenoyl)-sn-glycero-3-phosphocholine + H2O = 1-hexadecanoyl-sn-glycero-3-phosphocholine + (9Z)-octadecenoate + H(+)</text>
        <dbReference type="Rhea" id="RHEA:38779"/>
        <dbReference type="ChEBI" id="CHEBI:15377"/>
        <dbReference type="ChEBI" id="CHEBI:15378"/>
        <dbReference type="ChEBI" id="CHEBI:30823"/>
        <dbReference type="ChEBI" id="CHEBI:72998"/>
        <dbReference type="ChEBI" id="CHEBI:73001"/>
    </reaction>
    <physiologicalReaction direction="left-to-right" evidence="15">
        <dbReference type="Rhea" id="RHEA:38780"/>
    </physiologicalReaction>
</comment>
<dbReference type="InterPro" id="IPR033113">
    <property type="entry name" value="PLA2_histidine"/>
</dbReference>
<keyword evidence="7 18" id="KW-0106">Calcium</keyword>
<feature type="binding site" evidence="18">
    <location>
        <position position="73"/>
    </location>
    <ligand>
        <name>Ca(2+)</name>
        <dbReference type="ChEBI" id="CHEBI:29108"/>
    </ligand>
</feature>
<proteinExistence type="evidence at transcript level"/>
<comment type="catalytic activity">
    <reaction evidence="13">
        <text>1,2-dihexadecanoyl-sn-glycero-3-phosphocholine + H2O = 1-hexadecanoyl-sn-glycero-3-phosphocholine + hexadecanoate + H(+)</text>
        <dbReference type="Rhea" id="RHEA:41223"/>
        <dbReference type="ChEBI" id="CHEBI:7896"/>
        <dbReference type="ChEBI" id="CHEBI:15377"/>
        <dbReference type="ChEBI" id="CHEBI:15378"/>
        <dbReference type="ChEBI" id="CHEBI:72998"/>
        <dbReference type="ChEBI" id="CHEBI:72999"/>
    </reaction>
    <physiologicalReaction direction="left-to-right" evidence="13">
        <dbReference type="Rhea" id="RHEA:41224"/>
    </physiologicalReaction>
</comment>
<comment type="catalytic activity">
    <reaction evidence="16">
        <text>1-hexadecanoyl-2-(9Z,12Z-octadecadienoyl)-sn-glycero-3-phosphoethanolamine + H2O = 1-hexadecanoyl-sn-glycero-3-phosphoethanolamine + (9Z,12Z)-octadecadienoate + H(+)</text>
        <dbReference type="Rhea" id="RHEA:40815"/>
        <dbReference type="ChEBI" id="CHEBI:15377"/>
        <dbReference type="ChEBI" id="CHEBI:15378"/>
        <dbReference type="ChEBI" id="CHEBI:30245"/>
        <dbReference type="ChEBI" id="CHEBI:73004"/>
        <dbReference type="ChEBI" id="CHEBI:73008"/>
    </reaction>
    <physiologicalReaction direction="left-to-right" evidence="16">
        <dbReference type="Rhea" id="RHEA:40816"/>
    </physiologicalReaction>
</comment>
<feature type="binding site" evidence="18">
    <location>
        <position position="52"/>
    </location>
    <ligand>
        <name>Ca(2+)</name>
        <dbReference type="ChEBI" id="CHEBI:29108"/>
    </ligand>
</feature>
<dbReference type="InterPro" id="IPR033112">
    <property type="entry name" value="PLA2_Asp_AS"/>
</dbReference>
<evidence type="ECO:0000256" key="19">
    <source>
        <dbReference type="PIRSR" id="PIRSR601211-3"/>
    </source>
</evidence>
<comment type="cofactor">
    <cofactor evidence="18">
        <name>Ca(2+)</name>
        <dbReference type="ChEBI" id="CHEBI:29108"/>
    </cofactor>
    <text evidence="18">Binds 1 Ca(2+) ion per subunit.</text>
</comment>
<keyword evidence="6 20" id="KW-0378">Hydrolase</keyword>
<feature type="domain" description="Phospholipase A2-like central" evidence="21">
    <location>
        <begin position="26"/>
        <end position="148"/>
    </location>
</feature>
<dbReference type="GO" id="GO:0016042">
    <property type="term" value="P:lipid catabolic process"/>
    <property type="evidence" value="ECO:0007669"/>
    <property type="project" value="InterPro"/>
</dbReference>
<evidence type="ECO:0000256" key="3">
    <source>
        <dbReference type="ARBA" id="ARBA00013278"/>
    </source>
</evidence>
<feature type="disulfide bond" evidence="19">
    <location>
        <begin position="108"/>
        <end position="120"/>
    </location>
</feature>
<dbReference type="FunFam" id="1.20.90.10:FF:000011">
    <property type="entry name" value="Phospholipase A(2)"/>
    <property type="match status" value="1"/>
</dbReference>
<dbReference type="PROSITE" id="PS00118">
    <property type="entry name" value="PA2_HIS"/>
    <property type="match status" value="1"/>
</dbReference>
<evidence type="ECO:0000256" key="6">
    <source>
        <dbReference type="ARBA" id="ARBA00022801"/>
    </source>
</evidence>
<evidence type="ECO:0000256" key="1">
    <source>
        <dbReference type="ARBA" id="ARBA00004613"/>
    </source>
</evidence>
<comment type="subcellular location">
    <subcellularLocation>
        <location evidence="1 20">Secreted</location>
    </subcellularLocation>
</comment>
<dbReference type="GO" id="GO:0005576">
    <property type="term" value="C:extracellular region"/>
    <property type="evidence" value="ECO:0007669"/>
    <property type="project" value="UniProtKB-SubCell"/>
</dbReference>
<dbReference type="Gene3D" id="1.20.90.10">
    <property type="entry name" value="Phospholipase A2 domain"/>
    <property type="match status" value="1"/>
</dbReference>
<dbReference type="GO" id="GO:0005543">
    <property type="term" value="F:phospholipid binding"/>
    <property type="evidence" value="ECO:0007669"/>
    <property type="project" value="TreeGrafter"/>
</dbReference>
<evidence type="ECO:0000256" key="18">
    <source>
        <dbReference type="PIRSR" id="PIRSR601211-2"/>
    </source>
</evidence>
<feature type="active site" evidence="17">
    <location>
        <position position="123"/>
    </location>
</feature>
<evidence type="ECO:0000313" key="22">
    <source>
        <dbReference type="EMBL" id="QMS54762.1"/>
    </source>
</evidence>
<dbReference type="Pfam" id="PF00068">
    <property type="entry name" value="Phospholip_A2_1"/>
    <property type="match status" value="1"/>
</dbReference>
<keyword evidence="8 20" id="KW-0443">Lipid metabolism</keyword>